<accession>A0A2U2BCP5</accession>
<dbReference type="GO" id="GO:0005829">
    <property type="term" value="C:cytosol"/>
    <property type="evidence" value="ECO:0007669"/>
    <property type="project" value="TreeGrafter"/>
</dbReference>
<comment type="caution">
    <text evidence="3">The sequence shown here is derived from an EMBL/GenBank/DDBJ whole genome shotgun (WGS) entry which is preliminary data.</text>
</comment>
<evidence type="ECO:0000256" key="1">
    <source>
        <dbReference type="ARBA" id="ARBA00007274"/>
    </source>
</evidence>
<dbReference type="CDD" id="cd04647">
    <property type="entry name" value="LbH_MAT_like"/>
    <property type="match status" value="1"/>
</dbReference>
<dbReference type="OrthoDB" id="9812571at2"/>
<dbReference type="Proteomes" id="UP000244956">
    <property type="component" value="Unassembled WGS sequence"/>
</dbReference>
<dbReference type="PANTHER" id="PTHR23416:SF23">
    <property type="entry name" value="ACETYLTRANSFERASE C18B11.09C-RELATED"/>
    <property type="match status" value="1"/>
</dbReference>
<evidence type="ECO:0000313" key="3">
    <source>
        <dbReference type="EMBL" id="PWE00838.1"/>
    </source>
</evidence>
<dbReference type="AlphaFoldDB" id="A0A2U2BCP5"/>
<name>A0A2U2BCP5_9BACT</name>
<comment type="similarity">
    <text evidence="1">Belongs to the transferase hexapeptide repeat family.</text>
</comment>
<dbReference type="RefSeq" id="WP_109263209.1">
    <property type="nucleotide sequence ID" value="NZ_QEWP01000002.1"/>
</dbReference>
<dbReference type="Pfam" id="PF00132">
    <property type="entry name" value="Hexapep"/>
    <property type="match status" value="1"/>
</dbReference>
<keyword evidence="2 3" id="KW-0808">Transferase</keyword>
<dbReference type="SUPFAM" id="SSF51161">
    <property type="entry name" value="Trimeric LpxA-like enzymes"/>
    <property type="match status" value="1"/>
</dbReference>
<proteinExistence type="inferred from homology"/>
<dbReference type="InterPro" id="IPR001451">
    <property type="entry name" value="Hexapep"/>
</dbReference>
<dbReference type="GO" id="GO:0008374">
    <property type="term" value="F:O-acyltransferase activity"/>
    <property type="evidence" value="ECO:0007669"/>
    <property type="project" value="TreeGrafter"/>
</dbReference>
<dbReference type="Gene3D" id="2.160.10.10">
    <property type="entry name" value="Hexapeptide repeat proteins"/>
    <property type="match status" value="1"/>
</dbReference>
<dbReference type="PANTHER" id="PTHR23416">
    <property type="entry name" value="SIALIC ACID SYNTHASE-RELATED"/>
    <property type="match status" value="1"/>
</dbReference>
<dbReference type="InterPro" id="IPR011004">
    <property type="entry name" value="Trimer_LpxA-like_sf"/>
</dbReference>
<reference evidence="3 4" key="1">
    <citation type="submission" date="2018-05" db="EMBL/GenBank/DDBJ databases">
        <title>Marinilabilia rubrum sp. nov., isolated from saltern sediment.</title>
        <authorList>
            <person name="Zhang R."/>
        </authorList>
    </citation>
    <scope>NUCLEOTIDE SEQUENCE [LARGE SCALE GENOMIC DNA]</scope>
    <source>
        <strain evidence="3 4">WTE16</strain>
    </source>
</reference>
<evidence type="ECO:0000313" key="4">
    <source>
        <dbReference type="Proteomes" id="UP000244956"/>
    </source>
</evidence>
<organism evidence="3 4">
    <name type="scientific">Marinilabilia rubra</name>
    <dbReference type="NCBI Taxonomy" id="2162893"/>
    <lineage>
        <taxon>Bacteria</taxon>
        <taxon>Pseudomonadati</taxon>
        <taxon>Bacteroidota</taxon>
        <taxon>Bacteroidia</taxon>
        <taxon>Marinilabiliales</taxon>
        <taxon>Marinilabiliaceae</taxon>
        <taxon>Marinilabilia</taxon>
    </lineage>
</organism>
<protein>
    <submittedName>
        <fullName evidence="3">Acyltransferase</fullName>
    </submittedName>
</protein>
<keyword evidence="4" id="KW-1185">Reference proteome</keyword>
<keyword evidence="3" id="KW-0012">Acyltransferase</keyword>
<dbReference type="EMBL" id="QEWP01000002">
    <property type="protein sequence ID" value="PWE00838.1"/>
    <property type="molecule type" value="Genomic_DNA"/>
</dbReference>
<gene>
    <name evidence="3" type="ORF">DDZ16_04395</name>
</gene>
<dbReference type="InterPro" id="IPR051159">
    <property type="entry name" value="Hexapeptide_acetyltransf"/>
</dbReference>
<evidence type="ECO:0000256" key="2">
    <source>
        <dbReference type="ARBA" id="ARBA00022679"/>
    </source>
</evidence>
<sequence length="197" mass="22513">MKKETSHIIDWLDQNFFRFIVKVIYPQYKRPRRGYEKHYRVLYDFAFMQKVMGFNRMVPWPVDFRSKLRGWRLIEKGVMCDPGDSPGVYINAHGGLKMGDNVEIAPNTTIVTTNHYKYDQRKTSKTKGVTIGSNVWIGANCVILPGAKIGDEVTVGAGCVVSGEIPSKSTVVRGDDSIKIIPKTKDYEWDIYKEQLT</sequence>